<dbReference type="PROSITE" id="PS51257">
    <property type="entry name" value="PROKAR_LIPOPROTEIN"/>
    <property type="match status" value="1"/>
</dbReference>
<dbReference type="Proteomes" id="UP001597461">
    <property type="component" value="Unassembled WGS sequence"/>
</dbReference>
<keyword evidence="3" id="KW-1185">Reference proteome</keyword>
<dbReference type="InterPro" id="IPR043744">
    <property type="entry name" value="DUF5689"/>
</dbReference>
<dbReference type="Pfam" id="PF18942">
    <property type="entry name" value="DUF5689"/>
    <property type="match status" value="1"/>
</dbReference>
<proteinExistence type="predicted"/>
<dbReference type="RefSeq" id="WP_379075970.1">
    <property type="nucleotide sequence ID" value="NZ_JBHULL010000005.1"/>
</dbReference>
<sequence length="525" mass="56205">MKKIILYSIILLAVPLLWIGCKKSNYPGGVVSPYIPLFDLRSLYKGSDVTLGPDNMFGGNSISVVVISDHSGKNLPSGLLIVQDRRRLNELRGIQIPLGSEANKYVSGDSILINVEGAILKRVDGNLQITNVNPGAIKKVASNVKIVPNAVSSSVIFANPDKYESTLLSIVKGTYNPQLLPTDVISGDKMLNDGFDDIKLHTEASASFAGKIPPVMGNYLAIMMNKVSADGNVVPELRLRTDKDIFTLSSTIEIPAFIISGWIADPKGTDANNEYIQFLATRDINFAVTPFSVVTTNNAGASTPIGNPTNGWATGGLRTYKFNLTSGTVSKGQFFYVGGGNKLINSTGSTSIASSKWIRSFNYSTADGDGFGTKTTNLLANSGNAYGVAAFEGTSVTADSKPIDVLFISSGGSLFSAGPPAVGYRIGNTDLYDVIEPLTQVAQPFYRQGNNTKFFAYHPDASTISDQGYYYKFGGIYSVTLGKWIKARTVTHFLLTKTSQLNEIEGIFPEASATNPDGVPATTLK</sequence>
<accession>A0ABW5MFL2</accession>
<feature type="domain" description="DUF5689" evidence="1">
    <location>
        <begin position="37"/>
        <end position="245"/>
    </location>
</feature>
<reference evidence="3" key="1">
    <citation type="journal article" date="2019" name="Int. J. Syst. Evol. Microbiol.">
        <title>The Global Catalogue of Microorganisms (GCM) 10K type strain sequencing project: providing services to taxonomists for standard genome sequencing and annotation.</title>
        <authorList>
            <consortium name="The Broad Institute Genomics Platform"/>
            <consortium name="The Broad Institute Genome Sequencing Center for Infectious Disease"/>
            <person name="Wu L."/>
            <person name="Ma J."/>
        </authorList>
    </citation>
    <scope>NUCLEOTIDE SEQUENCE [LARGE SCALE GENOMIC DNA]</scope>
    <source>
        <strain evidence="3">KCTC 42866</strain>
    </source>
</reference>
<protein>
    <submittedName>
        <fullName evidence="2">DUF5689 domain-containing protein</fullName>
    </submittedName>
</protein>
<dbReference type="EMBL" id="JBHULL010000005">
    <property type="protein sequence ID" value="MFD2581912.1"/>
    <property type="molecule type" value="Genomic_DNA"/>
</dbReference>
<gene>
    <name evidence="2" type="ORF">ACFSR6_05375</name>
</gene>
<evidence type="ECO:0000259" key="1">
    <source>
        <dbReference type="Pfam" id="PF18942"/>
    </source>
</evidence>
<evidence type="ECO:0000313" key="2">
    <source>
        <dbReference type="EMBL" id="MFD2581912.1"/>
    </source>
</evidence>
<name>A0ABW5MFL2_9SPHI</name>
<organism evidence="2 3">
    <name type="scientific">Pedobacter vanadiisoli</name>
    <dbReference type="NCBI Taxonomy" id="1761975"/>
    <lineage>
        <taxon>Bacteria</taxon>
        <taxon>Pseudomonadati</taxon>
        <taxon>Bacteroidota</taxon>
        <taxon>Sphingobacteriia</taxon>
        <taxon>Sphingobacteriales</taxon>
        <taxon>Sphingobacteriaceae</taxon>
        <taxon>Pedobacter</taxon>
    </lineage>
</organism>
<evidence type="ECO:0000313" key="3">
    <source>
        <dbReference type="Proteomes" id="UP001597461"/>
    </source>
</evidence>
<comment type="caution">
    <text evidence="2">The sequence shown here is derived from an EMBL/GenBank/DDBJ whole genome shotgun (WGS) entry which is preliminary data.</text>
</comment>